<dbReference type="AlphaFoldDB" id="A0A1F7YIS2"/>
<dbReference type="EMBL" id="MGGL01000009">
    <property type="protein sequence ID" value="OGM26789.1"/>
    <property type="molecule type" value="Genomic_DNA"/>
</dbReference>
<gene>
    <name evidence="2" type="ORF">A2628_04515</name>
</gene>
<protein>
    <submittedName>
        <fullName evidence="2">Uncharacterized protein</fullName>
    </submittedName>
</protein>
<dbReference type="Proteomes" id="UP000179221">
    <property type="component" value="Unassembled WGS sequence"/>
</dbReference>
<reference evidence="2 3" key="1">
    <citation type="journal article" date="2016" name="Nat. Commun.">
        <title>Thousands of microbial genomes shed light on interconnected biogeochemical processes in an aquifer system.</title>
        <authorList>
            <person name="Anantharaman K."/>
            <person name="Brown C.T."/>
            <person name="Hug L.A."/>
            <person name="Sharon I."/>
            <person name="Castelle C.J."/>
            <person name="Probst A.J."/>
            <person name="Thomas B.C."/>
            <person name="Singh A."/>
            <person name="Wilkins M.J."/>
            <person name="Karaoz U."/>
            <person name="Brodie E.L."/>
            <person name="Williams K.H."/>
            <person name="Hubbard S.S."/>
            <person name="Banfield J.F."/>
        </authorList>
    </citation>
    <scope>NUCLEOTIDE SEQUENCE [LARGE SCALE GENOMIC DNA]</scope>
</reference>
<name>A0A1F7YIS2_9BACT</name>
<organism evidence="2 3">
    <name type="scientific">Candidatus Woesebacteria bacterium RIFCSPHIGHO2_01_FULL_40_22</name>
    <dbReference type="NCBI Taxonomy" id="1802499"/>
    <lineage>
        <taxon>Bacteria</taxon>
        <taxon>Candidatus Woeseibacteriota</taxon>
    </lineage>
</organism>
<keyword evidence="1" id="KW-0472">Membrane</keyword>
<evidence type="ECO:0000313" key="3">
    <source>
        <dbReference type="Proteomes" id="UP000179221"/>
    </source>
</evidence>
<dbReference type="SUPFAM" id="SSF50993">
    <property type="entry name" value="Peptidase/esterase 'gauge' domain"/>
    <property type="match status" value="1"/>
</dbReference>
<keyword evidence="1" id="KW-1133">Transmembrane helix</keyword>
<sequence>MYKHSKGFIPLIILLVISLFISFGIGYYAYKNGQTRLPDGDLANWKTFKDEHYNFIFKYPTNWTVEIDPPSALRSLAIKDEGKIRAIRIDTSVNLSMGLSAPCTPPRCQLELIEGNIGKIGIEWRDNSGFSMQGKDNQSAISFTLEKITPETKAFFRLILSTFKFLDQATNKRTVEVTRTDGTKTIIDLNLAKKYPDGKVNDDISSSWIEKTIPSPDESKIVVVTSDGGSSVYVVLLTSFANPTTYEEIGLNDTSLLNNIVWSDNSRYVTLVSRPADIGPYRVKVWDTQANNIASIKIQSDLLKDTCASPSLFNPKWVDNSTLQATYEAYYFVSDETCRPDPSKPIQKGITTITI</sequence>
<proteinExistence type="predicted"/>
<keyword evidence="1" id="KW-0812">Transmembrane</keyword>
<feature type="transmembrane region" description="Helical" evidence="1">
    <location>
        <begin position="7"/>
        <end position="30"/>
    </location>
</feature>
<evidence type="ECO:0000313" key="2">
    <source>
        <dbReference type="EMBL" id="OGM26789.1"/>
    </source>
</evidence>
<comment type="caution">
    <text evidence="2">The sequence shown here is derived from an EMBL/GenBank/DDBJ whole genome shotgun (WGS) entry which is preliminary data.</text>
</comment>
<accession>A0A1F7YIS2</accession>
<evidence type="ECO:0000256" key="1">
    <source>
        <dbReference type="SAM" id="Phobius"/>
    </source>
</evidence>